<dbReference type="CDD" id="cd05289">
    <property type="entry name" value="MDR_like_2"/>
    <property type="match status" value="1"/>
</dbReference>
<protein>
    <submittedName>
        <fullName evidence="3">NADPH:quinone reductase</fullName>
        <ecNumber evidence="3">1.6.5.5</ecNumber>
    </submittedName>
</protein>
<dbReference type="InterPro" id="IPR011032">
    <property type="entry name" value="GroES-like_sf"/>
</dbReference>
<dbReference type="EMBL" id="CP017839">
    <property type="protein sequence ID" value="APA95330.1"/>
    <property type="molecule type" value="Genomic_DNA"/>
</dbReference>
<dbReference type="Pfam" id="PF13602">
    <property type="entry name" value="ADH_zinc_N_2"/>
    <property type="match status" value="1"/>
</dbReference>
<accession>A0A0B8N7R4</accession>
<evidence type="ECO:0000313" key="6">
    <source>
        <dbReference type="Proteomes" id="UP000180166"/>
    </source>
</evidence>
<sequence>MRAVIQESFGGPEVLEVVELEKPELLSGEVLVRVKASAVHPVDVAVRSGAFPLLGQPPFGVGWDISGVVEAVGPGARYEVGEEVFGMPFFPRAAAGYAEYVATPSRQVARKPKSLSHVEAAALPLAALTAWQGLVDKAGVKEGDRVLIHRAAGGVGHLAVQIAKAKGAYVIALASAGKHEYVKGLGADEVIDYRATDFTEVVRDVDIVFDSVADGARSLSVLKPGGVLVTILEHPSSELEQTVKEAGRRFAGVSVEPDYWALEQIAELVDAGQLRPTVAETLPLEEVGKAHEIVASGRTVGKVVLTVE</sequence>
<dbReference type="SUPFAM" id="SSF50129">
    <property type="entry name" value="GroES-like"/>
    <property type="match status" value="1"/>
</dbReference>
<dbReference type="Proteomes" id="UP000180166">
    <property type="component" value="Chromosome"/>
</dbReference>
<dbReference type="InterPro" id="IPR050700">
    <property type="entry name" value="YIM1/Zinc_Alcohol_DH_Fams"/>
</dbReference>
<dbReference type="Gene3D" id="3.40.50.720">
    <property type="entry name" value="NAD(P)-binding Rossmann-like Domain"/>
    <property type="match status" value="1"/>
</dbReference>
<evidence type="ECO:0000259" key="2">
    <source>
        <dbReference type="SMART" id="SM00829"/>
    </source>
</evidence>
<reference evidence="3 6" key="3">
    <citation type="submission" date="2016-10" db="EMBL/GenBank/DDBJ databases">
        <title>Genome sequence of Nocardia seriolae strain EM150506, isolated from Anguila japonica.</title>
        <authorList>
            <person name="Han H.-J."/>
        </authorList>
    </citation>
    <scope>NUCLEOTIDE SEQUENCE [LARGE SCALE GENOMIC DNA]</scope>
    <source>
        <strain evidence="3 6">EM150506</strain>
    </source>
</reference>
<dbReference type="PANTHER" id="PTHR11695:SF294">
    <property type="entry name" value="RETICULON-4-INTERACTING PROTEIN 1, MITOCHONDRIAL"/>
    <property type="match status" value="1"/>
</dbReference>
<dbReference type="InterPro" id="IPR002364">
    <property type="entry name" value="Quin_OxRdtase/zeta-crystal_CS"/>
</dbReference>
<keyword evidence="5" id="KW-1185">Reference proteome</keyword>
<dbReference type="Pfam" id="PF08240">
    <property type="entry name" value="ADH_N"/>
    <property type="match status" value="1"/>
</dbReference>
<feature type="domain" description="Enoyl reductase (ER)" evidence="2">
    <location>
        <begin position="10"/>
        <end position="305"/>
    </location>
</feature>
<gene>
    <name evidence="3" type="ORF">NS506_01257</name>
    <name evidence="4" type="ORF">NSK11_contig00010-0042</name>
</gene>
<dbReference type="PANTHER" id="PTHR11695">
    <property type="entry name" value="ALCOHOL DEHYDROGENASE RELATED"/>
    <property type="match status" value="1"/>
</dbReference>
<dbReference type="InterPro" id="IPR020843">
    <property type="entry name" value="ER"/>
</dbReference>
<dbReference type="EMBL" id="BBYQ01000010">
    <property type="protein sequence ID" value="GAP26791.1"/>
    <property type="molecule type" value="Genomic_DNA"/>
</dbReference>
<reference evidence="4 5" key="2">
    <citation type="journal article" date="2016" name="Genome Announc.">
        <title>Draft Genome Sequence of Erythromycin- and Oxytetracycline-Sensitive Nocardia seriolae Strain U-1 (NBRC 110359).</title>
        <authorList>
            <person name="Imajoh M."/>
            <person name="Sukeda M."/>
            <person name="Shimizu M."/>
            <person name="Yamane J."/>
            <person name="Ohnishi K."/>
            <person name="Oshima S."/>
        </authorList>
    </citation>
    <scope>NUCLEOTIDE SEQUENCE [LARGE SCALE GENOMIC DNA]</scope>
    <source>
        <strain evidence="4 5">U-1</strain>
    </source>
</reference>
<dbReference type="GO" id="GO:0003960">
    <property type="term" value="F:quinone reductase (NADPH) activity"/>
    <property type="evidence" value="ECO:0007669"/>
    <property type="project" value="UniProtKB-EC"/>
</dbReference>
<dbReference type="GO" id="GO:0008270">
    <property type="term" value="F:zinc ion binding"/>
    <property type="evidence" value="ECO:0007669"/>
    <property type="project" value="InterPro"/>
</dbReference>
<dbReference type="InterPro" id="IPR013154">
    <property type="entry name" value="ADH-like_N"/>
</dbReference>
<dbReference type="PROSITE" id="PS01162">
    <property type="entry name" value="QOR_ZETA_CRYSTAL"/>
    <property type="match status" value="1"/>
</dbReference>
<dbReference type="GeneID" id="93370853"/>
<evidence type="ECO:0000256" key="1">
    <source>
        <dbReference type="ARBA" id="ARBA00023002"/>
    </source>
</evidence>
<dbReference type="Proteomes" id="UP000037179">
    <property type="component" value="Unassembled WGS sequence"/>
</dbReference>
<dbReference type="KEGG" id="nsr:NS506_01257"/>
<dbReference type="InterPro" id="IPR036291">
    <property type="entry name" value="NAD(P)-bd_dom_sf"/>
</dbReference>
<evidence type="ECO:0000313" key="3">
    <source>
        <dbReference type="EMBL" id="APA95330.1"/>
    </source>
</evidence>
<dbReference type="SUPFAM" id="SSF51735">
    <property type="entry name" value="NAD(P)-binding Rossmann-fold domains"/>
    <property type="match status" value="1"/>
</dbReference>
<dbReference type="OrthoDB" id="3613651at2"/>
<reference evidence="5" key="1">
    <citation type="submission" date="2015-07" db="EMBL/GenBank/DDBJ databases">
        <title>Nocardia seriolae U-1 whole genome shotgun sequence.</title>
        <authorList>
            <person name="Imajoh M."/>
            <person name="Fukumoto Y."/>
            <person name="Sukeda M."/>
            <person name="Yamane J."/>
            <person name="Yamasaki K."/>
            <person name="Shimizu M."/>
            <person name="Ohnishi K."/>
            <person name="Oshima S."/>
        </authorList>
    </citation>
    <scope>NUCLEOTIDE SEQUENCE [LARGE SCALE GENOMIC DNA]</scope>
    <source>
        <strain evidence="5">U-1</strain>
    </source>
</reference>
<dbReference type="SMART" id="SM00829">
    <property type="entry name" value="PKS_ER"/>
    <property type="match status" value="1"/>
</dbReference>
<organism evidence="3 6">
    <name type="scientific">Nocardia seriolae</name>
    <dbReference type="NCBI Taxonomy" id="37332"/>
    <lineage>
        <taxon>Bacteria</taxon>
        <taxon>Bacillati</taxon>
        <taxon>Actinomycetota</taxon>
        <taxon>Actinomycetes</taxon>
        <taxon>Mycobacteriales</taxon>
        <taxon>Nocardiaceae</taxon>
        <taxon>Nocardia</taxon>
    </lineage>
</organism>
<dbReference type="RefSeq" id="WP_033085679.1">
    <property type="nucleotide sequence ID" value="NZ_AP017900.1"/>
</dbReference>
<dbReference type="Gene3D" id="3.90.180.10">
    <property type="entry name" value="Medium-chain alcohol dehydrogenases, catalytic domain"/>
    <property type="match status" value="1"/>
</dbReference>
<evidence type="ECO:0000313" key="5">
    <source>
        <dbReference type="Proteomes" id="UP000037179"/>
    </source>
</evidence>
<name>A0A0B8N7R4_9NOCA</name>
<proteinExistence type="predicted"/>
<dbReference type="EC" id="1.6.5.5" evidence="3"/>
<keyword evidence="1 3" id="KW-0560">Oxidoreductase</keyword>
<evidence type="ECO:0000313" key="4">
    <source>
        <dbReference type="EMBL" id="GAP26791.1"/>
    </source>
</evidence>
<dbReference type="AlphaFoldDB" id="A0A0B8N7R4"/>